<evidence type="ECO:0000256" key="7">
    <source>
        <dbReference type="ARBA" id="ARBA00022989"/>
    </source>
</evidence>
<keyword evidence="7" id="KW-1133">Transmembrane helix</keyword>
<dbReference type="PROSITE" id="PS50920">
    <property type="entry name" value="SOLCAR"/>
    <property type="match status" value="3"/>
</dbReference>
<evidence type="ECO:0000256" key="2">
    <source>
        <dbReference type="ARBA" id="ARBA00006375"/>
    </source>
</evidence>
<protein>
    <submittedName>
        <fullName evidence="12">Solute carrier family 25 member 35</fullName>
    </submittedName>
</protein>
<organism evidence="12">
    <name type="scientific">Culex pipiens</name>
    <name type="common">House mosquito</name>
    <dbReference type="NCBI Taxonomy" id="7175"/>
    <lineage>
        <taxon>Eukaryota</taxon>
        <taxon>Metazoa</taxon>
        <taxon>Ecdysozoa</taxon>
        <taxon>Arthropoda</taxon>
        <taxon>Hexapoda</taxon>
        <taxon>Insecta</taxon>
        <taxon>Pterygota</taxon>
        <taxon>Neoptera</taxon>
        <taxon>Endopterygota</taxon>
        <taxon>Diptera</taxon>
        <taxon>Nematocera</taxon>
        <taxon>Culicoidea</taxon>
        <taxon>Culicidae</taxon>
        <taxon>Culicinae</taxon>
        <taxon>Culicini</taxon>
        <taxon>Culex</taxon>
        <taxon>Culex</taxon>
    </lineage>
</organism>
<comment type="subcellular location">
    <subcellularLocation>
        <location evidence="1">Mitochondrion inner membrane</location>
        <topology evidence="1">Multi-pass membrane protein</topology>
    </subcellularLocation>
</comment>
<feature type="repeat" description="Solcar" evidence="10">
    <location>
        <begin position="207"/>
        <end position="298"/>
    </location>
</feature>
<dbReference type="InterPro" id="IPR051508">
    <property type="entry name" value="Mito_Carrier_Antiporter"/>
</dbReference>
<dbReference type="GO" id="GO:0005743">
    <property type="term" value="C:mitochondrial inner membrane"/>
    <property type="evidence" value="ECO:0007669"/>
    <property type="project" value="UniProtKB-SubCell"/>
</dbReference>
<dbReference type="Pfam" id="PF00153">
    <property type="entry name" value="Mito_carr"/>
    <property type="match status" value="3"/>
</dbReference>
<keyword evidence="8" id="KW-0496">Mitochondrion</keyword>
<keyword evidence="5" id="KW-0677">Repeat</keyword>
<evidence type="ECO:0000256" key="3">
    <source>
        <dbReference type="ARBA" id="ARBA00022448"/>
    </source>
</evidence>
<proteinExistence type="inferred from homology"/>
<comment type="similarity">
    <text evidence="2 11">Belongs to the mitochondrial carrier (TC 2.A.29) family.</text>
</comment>
<dbReference type="InterPro" id="IPR023395">
    <property type="entry name" value="MCP_dom_sf"/>
</dbReference>
<reference evidence="12" key="1">
    <citation type="submission" date="2021-05" db="EMBL/GenBank/DDBJ databases">
        <authorList>
            <person name="Alioto T."/>
            <person name="Alioto T."/>
            <person name="Gomez Garrido J."/>
        </authorList>
    </citation>
    <scope>NUCLEOTIDE SEQUENCE</scope>
</reference>
<name>A0A8D8FYR3_CULPI</name>
<accession>A0A8D8FYR3</accession>
<sequence length="309" mass="33702">MDGVDFLLGGIAATGATLFTNPLEVIKTRMQLQGEMAAKGTYEKPYKSVLEGLVTILRNDGYWALQKGLAPSLCFQFGINSVRLGTYTTALEHGLTRSADGTQSIWKSVFWGGTGGFVGSALSSPFFMMRTHLQSQAVAEIAVGYQHKHTGMWSALRGIYQQHGIQGLYRGVSVTMPRAFLGSGGQLAGFGYTKDLLQRHPLYKGQSERLVSILSGVAAGTVMAVTMTPPDVVATRLYNQGVDGKGKGIYYSGVVDCLVKILKTEGVAGLYKGFWPHYIRIGPHSMLTLFFFDELKSVRNKLKQKEAIR</sequence>
<dbReference type="EMBL" id="HBUE01110349">
    <property type="protein sequence ID" value="CAG6488561.1"/>
    <property type="molecule type" value="Transcribed_RNA"/>
</dbReference>
<evidence type="ECO:0000256" key="9">
    <source>
        <dbReference type="ARBA" id="ARBA00023136"/>
    </source>
</evidence>
<dbReference type="PANTHER" id="PTHR45928">
    <property type="entry name" value="RE38146P"/>
    <property type="match status" value="1"/>
</dbReference>
<evidence type="ECO:0000256" key="4">
    <source>
        <dbReference type="ARBA" id="ARBA00022692"/>
    </source>
</evidence>
<evidence type="ECO:0000256" key="8">
    <source>
        <dbReference type="ARBA" id="ARBA00023128"/>
    </source>
</evidence>
<evidence type="ECO:0000256" key="10">
    <source>
        <dbReference type="PROSITE-ProRule" id="PRU00282"/>
    </source>
</evidence>
<evidence type="ECO:0000313" key="12">
    <source>
        <dbReference type="EMBL" id="CAG6488561.1"/>
    </source>
</evidence>
<feature type="repeat" description="Solcar" evidence="10">
    <location>
        <begin position="4"/>
        <end position="93"/>
    </location>
</feature>
<dbReference type="SUPFAM" id="SSF103506">
    <property type="entry name" value="Mitochondrial carrier"/>
    <property type="match status" value="1"/>
</dbReference>
<keyword evidence="9 10" id="KW-0472">Membrane</keyword>
<dbReference type="Gene3D" id="1.50.40.10">
    <property type="entry name" value="Mitochondrial carrier domain"/>
    <property type="match status" value="1"/>
</dbReference>
<dbReference type="AlphaFoldDB" id="A0A8D8FYR3"/>
<evidence type="ECO:0000256" key="5">
    <source>
        <dbReference type="ARBA" id="ARBA00022737"/>
    </source>
</evidence>
<evidence type="ECO:0000256" key="1">
    <source>
        <dbReference type="ARBA" id="ARBA00004448"/>
    </source>
</evidence>
<evidence type="ECO:0000256" key="6">
    <source>
        <dbReference type="ARBA" id="ARBA00022792"/>
    </source>
</evidence>
<keyword evidence="4 10" id="KW-0812">Transmembrane</keyword>
<feature type="repeat" description="Solcar" evidence="10">
    <location>
        <begin position="107"/>
        <end position="196"/>
    </location>
</feature>
<dbReference type="PANTHER" id="PTHR45928:SF1">
    <property type="entry name" value="RE38146P"/>
    <property type="match status" value="1"/>
</dbReference>
<dbReference type="InterPro" id="IPR018108">
    <property type="entry name" value="MCP_transmembrane"/>
</dbReference>
<keyword evidence="6" id="KW-0999">Mitochondrion inner membrane</keyword>
<keyword evidence="3 11" id="KW-0813">Transport</keyword>
<evidence type="ECO:0000256" key="11">
    <source>
        <dbReference type="RuleBase" id="RU000488"/>
    </source>
</evidence>